<feature type="domain" description="HipA-like C-terminal" evidence="4">
    <location>
        <begin position="2"/>
        <end position="103"/>
    </location>
</feature>
<evidence type="ECO:0000313" key="5">
    <source>
        <dbReference type="EMBL" id="SFK41973.1"/>
    </source>
</evidence>
<dbReference type="PANTHER" id="PTHR37419">
    <property type="entry name" value="SERINE/THREONINE-PROTEIN KINASE TOXIN HIPA"/>
    <property type="match status" value="1"/>
</dbReference>
<dbReference type="AlphaFoldDB" id="A0A1I3ZD96"/>
<accession>A0A1I3ZD96</accession>
<dbReference type="Pfam" id="PF07804">
    <property type="entry name" value="HipA_C"/>
    <property type="match status" value="1"/>
</dbReference>
<evidence type="ECO:0000256" key="3">
    <source>
        <dbReference type="ARBA" id="ARBA00022777"/>
    </source>
</evidence>
<keyword evidence="6" id="KW-1185">Reference proteome</keyword>
<dbReference type="GO" id="GO:0004674">
    <property type="term" value="F:protein serine/threonine kinase activity"/>
    <property type="evidence" value="ECO:0007669"/>
    <property type="project" value="TreeGrafter"/>
</dbReference>
<organism evidence="5 6">
    <name type="scientific">Desulfomicrobium apsheronum</name>
    <dbReference type="NCBI Taxonomy" id="52560"/>
    <lineage>
        <taxon>Bacteria</taxon>
        <taxon>Pseudomonadati</taxon>
        <taxon>Thermodesulfobacteriota</taxon>
        <taxon>Desulfovibrionia</taxon>
        <taxon>Desulfovibrionales</taxon>
        <taxon>Desulfomicrobiaceae</taxon>
        <taxon>Desulfomicrobium</taxon>
    </lineage>
</organism>
<dbReference type="Proteomes" id="UP000198635">
    <property type="component" value="Unassembled WGS sequence"/>
</dbReference>
<keyword evidence="3" id="KW-0418">Kinase</keyword>
<sequence>MAAIEEQFRRMVFNIVARNQDDHVKNIAFLMDRTGKWSLSPAFDMTYSYRPNGQWTARHQMTLNGKRDGFSLDDFKACAQSASMKRGRAETIVAEVQGVVARWQDYADEAQVNPAQRDKIQAALRVEFIR</sequence>
<dbReference type="InterPro" id="IPR052028">
    <property type="entry name" value="HipA_Ser/Thr_kinase"/>
</dbReference>
<dbReference type="Gene3D" id="1.10.1070.20">
    <property type="match status" value="1"/>
</dbReference>
<evidence type="ECO:0000259" key="4">
    <source>
        <dbReference type="Pfam" id="PF07804"/>
    </source>
</evidence>
<reference evidence="6" key="1">
    <citation type="submission" date="2016-10" db="EMBL/GenBank/DDBJ databases">
        <authorList>
            <person name="Varghese N."/>
            <person name="Submissions S."/>
        </authorList>
    </citation>
    <scope>NUCLEOTIDE SEQUENCE [LARGE SCALE GENOMIC DNA]</scope>
    <source>
        <strain evidence="6">DSM 5918</strain>
    </source>
</reference>
<dbReference type="EMBL" id="FORX01000023">
    <property type="protein sequence ID" value="SFK41973.1"/>
    <property type="molecule type" value="Genomic_DNA"/>
</dbReference>
<protein>
    <submittedName>
        <fullName evidence="5">HipA-like C-terminal domain-containing protein</fullName>
    </submittedName>
</protein>
<name>A0A1I3ZD96_9BACT</name>
<keyword evidence="2" id="KW-0808">Transferase</keyword>
<proteinExistence type="inferred from homology"/>
<dbReference type="PANTHER" id="PTHR37419:SF8">
    <property type="entry name" value="TOXIN YJJJ"/>
    <property type="match status" value="1"/>
</dbReference>
<dbReference type="STRING" id="52560.SAMN04488082_12352"/>
<dbReference type="InterPro" id="IPR012893">
    <property type="entry name" value="HipA-like_C"/>
</dbReference>
<comment type="similarity">
    <text evidence="1">Belongs to the HipA Ser/Thr kinase family.</text>
</comment>
<gene>
    <name evidence="5" type="ORF">SAMN04488082_12352</name>
</gene>
<evidence type="ECO:0000313" key="6">
    <source>
        <dbReference type="Proteomes" id="UP000198635"/>
    </source>
</evidence>
<evidence type="ECO:0000256" key="1">
    <source>
        <dbReference type="ARBA" id="ARBA00010164"/>
    </source>
</evidence>
<evidence type="ECO:0000256" key="2">
    <source>
        <dbReference type="ARBA" id="ARBA00022679"/>
    </source>
</evidence>
<dbReference type="GO" id="GO:0005829">
    <property type="term" value="C:cytosol"/>
    <property type="evidence" value="ECO:0007669"/>
    <property type="project" value="TreeGrafter"/>
</dbReference>